<reference evidence="4" key="2">
    <citation type="submission" date="2025-09" db="UniProtKB">
        <authorList>
            <consortium name="Ensembl"/>
        </authorList>
    </citation>
    <scope>IDENTIFICATION</scope>
</reference>
<evidence type="ECO:0000313" key="4">
    <source>
        <dbReference type="Ensembl" id="ENSGMOP00000012842.2"/>
    </source>
</evidence>
<evidence type="ECO:0000259" key="3">
    <source>
        <dbReference type="Pfam" id="PF13768"/>
    </source>
</evidence>
<accession>A0A8C5F7H1</accession>
<protein>
    <submittedName>
        <fullName evidence="4">von Willebrand factor A domain containing 5B2</fullName>
    </submittedName>
</protein>
<sequence>MVGLRNRSTWEPLLLKASCIRSCANGCSLGVTTDLTYANTDPEAIEGVFVYPLGEKEVVVGFEAVIAGRLVGVQIQSRGKLRDCCLDCCPGLPVDGHLILDDDLERTTFIVGTGVIGTTHVGADWTDLLRHVSQRLHHTFLNRRSYGPLGPLRGTSCFGGTSGKPEPALGTKLGCAHLIFTSPAANPVPYQLNFQLLVRGACLLAGLESPTHALRADADPGAQSASSTYITLAQEHPYDRHIEVILHLSEPHSPLVILERGRLSFSQFEKQMCARRDYIRCARKDSALCWPLHPQLEFVRKRYHKDIMSSPVLMLNFCPDLLGDPLDLHKATRELVFLIDRSGSMSGANIRRVKSLPPGTMLNIVGFGTTIKALFTSSKLCNDHHLCRCFGIGLGPRACRRLLQGMAKLTGGSTEFLDEEERLQPKLIKSLKKAFEPVLTDLRIDWYLPENMEALLSPNEIPPLYPGNRLIGYCTLYDMSDYKGKKMEVGRTKVFINSQFRVTIEPQLLTKQTLLSKETVRLACFLFCIHLSCLLAHIRGCSLTLSFGPGPGVEHDGTSGVRQRIQERSYVQEQYVLTRCSLSSERGVPTRPPSRTNASSVSEAAGGPSFPLDSRPGPLMEAGSLPQGLEKMPAPEQKTSLSRWSESPWQLDLSSENGLLFPASPLDWDHFTDPDYLFSGAEPQETPPPRQCRSVIHGLLGGQPMSWEVTVDLGPLWAPEEQGSPDSGEEEGGREGRYEDPWEEMLHQLTARSVIRDFEKMAEKESDIEHGPAKRYRVKAIQTSRRCNIICMYTTFAATDRSTATGLAGSLEVRAGETPAHAVIMNASPLCPQVRLQLASGAFLLTETYSDCLQIPLDRLKRPPSQPHICTTSSLPRPPAPPFHHTPDHAPLGLEPRGQPDSGRGSETDACEGSPEDVVGCSWATAVALAWLEHRCAGYFMEWEMVAAKADFWLRGQRLPEEVDLAGLKGAARQLFLLLRHWDENIQLNMLCYNPNNM</sequence>
<dbReference type="Pfam" id="PF13757">
    <property type="entry name" value="VIT_2"/>
    <property type="match status" value="1"/>
</dbReference>
<evidence type="ECO:0000259" key="2">
    <source>
        <dbReference type="Pfam" id="PF13757"/>
    </source>
</evidence>
<name>A0A8C5F7H1_GADMO</name>
<dbReference type="Ensembl" id="ENSGMOT00000013183.2">
    <property type="protein sequence ID" value="ENSGMOP00000012842.2"/>
    <property type="gene ID" value="ENSGMOG00000011987.2"/>
</dbReference>
<dbReference type="AlphaFoldDB" id="A0A8C5F7H1"/>
<feature type="domain" description="VWFA" evidence="3">
    <location>
        <begin position="387"/>
        <end position="416"/>
    </location>
</feature>
<dbReference type="GeneTree" id="ENSGT00940000157096"/>
<dbReference type="InterPro" id="IPR013694">
    <property type="entry name" value="VIT"/>
</dbReference>
<reference evidence="4" key="1">
    <citation type="submission" date="2025-08" db="UniProtKB">
        <authorList>
            <consortium name="Ensembl"/>
        </authorList>
    </citation>
    <scope>IDENTIFICATION</scope>
</reference>
<dbReference type="InterPro" id="IPR002035">
    <property type="entry name" value="VWF_A"/>
</dbReference>
<keyword evidence="5" id="KW-1185">Reference proteome</keyword>
<dbReference type="Proteomes" id="UP000694546">
    <property type="component" value="Chromosome 8"/>
</dbReference>
<dbReference type="OMA" id="QPPRCHV"/>
<dbReference type="Pfam" id="PF13768">
    <property type="entry name" value="VWA_3"/>
    <property type="match status" value="2"/>
</dbReference>
<dbReference type="SUPFAM" id="SSF53300">
    <property type="entry name" value="vWA-like"/>
    <property type="match status" value="1"/>
</dbReference>
<dbReference type="InterPro" id="IPR052627">
    <property type="entry name" value="VWA_domain-containing"/>
</dbReference>
<evidence type="ECO:0000256" key="1">
    <source>
        <dbReference type="SAM" id="MobiDB-lite"/>
    </source>
</evidence>
<dbReference type="InterPro" id="IPR036465">
    <property type="entry name" value="vWFA_dom_sf"/>
</dbReference>
<proteinExistence type="predicted"/>
<feature type="domain" description="VWFA" evidence="3">
    <location>
        <begin position="334"/>
        <end position="386"/>
    </location>
</feature>
<feature type="region of interest" description="Disordered" evidence="1">
    <location>
        <begin position="583"/>
        <end position="634"/>
    </location>
</feature>
<feature type="compositionally biased region" description="Polar residues" evidence="1">
    <location>
        <begin position="593"/>
        <end position="602"/>
    </location>
</feature>
<organism evidence="4 5">
    <name type="scientific">Gadus morhua</name>
    <name type="common">Atlantic cod</name>
    <dbReference type="NCBI Taxonomy" id="8049"/>
    <lineage>
        <taxon>Eukaryota</taxon>
        <taxon>Metazoa</taxon>
        <taxon>Chordata</taxon>
        <taxon>Craniata</taxon>
        <taxon>Vertebrata</taxon>
        <taxon>Euteleostomi</taxon>
        <taxon>Actinopterygii</taxon>
        <taxon>Neopterygii</taxon>
        <taxon>Teleostei</taxon>
        <taxon>Neoteleostei</taxon>
        <taxon>Acanthomorphata</taxon>
        <taxon>Zeiogadaria</taxon>
        <taxon>Gadariae</taxon>
        <taxon>Gadiformes</taxon>
        <taxon>Gadoidei</taxon>
        <taxon>Gadidae</taxon>
        <taxon>Gadus</taxon>
    </lineage>
</organism>
<dbReference type="PANTHER" id="PTHR46299">
    <property type="entry name" value="VON WILLEBRAND FACTOR A DOMAIN-CONTAINING PROTEIN 5B2-RELATED"/>
    <property type="match status" value="1"/>
</dbReference>
<dbReference type="PANTHER" id="PTHR46299:SF2">
    <property type="entry name" value="VON WILLEBRAND FACTOR A DOMAIN-CONTAINING PROTEIN 5B2"/>
    <property type="match status" value="1"/>
</dbReference>
<feature type="region of interest" description="Disordered" evidence="1">
    <location>
        <begin position="864"/>
        <end position="916"/>
    </location>
</feature>
<evidence type="ECO:0000313" key="5">
    <source>
        <dbReference type="Proteomes" id="UP000694546"/>
    </source>
</evidence>
<feature type="domain" description="VIT" evidence="2">
    <location>
        <begin position="3"/>
        <end position="78"/>
    </location>
</feature>
<feature type="region of interest" description="Disordered" evidence="1">
    <location>
        <begin position="716"/>
        <end position="739"/>
    </location>
</feature>